<dbReference type="Proteomes" id="UP000292702">
    <property type="component" value="Unassembled WGS sequence"/>
</dbReference>
<evidence type="ECO:0008006" key="3">
    <source>
        <dbReference type="Google" id="ProtNLM"/>
    </source>
</evidence>
<dbReference type="AlphaFoldDB" id="A0A4V2MX43"/>
<keyword evidence="2" id="KW-1185">Reference proteome</keyword>
<gene>
    <name evidence="1" type="ORF">EIP91_010292</name>
</gene>
<protein>
    <recommendedName>
        <fullName evidence="3">F-box domain-containing protein</fullName>
    </recommendedName>
</protein>
<proteinExistence type="predicted"/>
<dbReference type="EMBL" id="RWJN01000061">
    <property type="protein sequence ID" value="TCD68637.1"/>
    <property type="molecule type" value="Genomic_DNA"/>
</dbReference>
<sequence length="432" mass="49308">MDPSHNQGIAMQVDDFTTSNICFKSHIIPHNVIHELLFSYMTPLGFLRLARTCRVANDVVRSYIKRTFNVNRLLSRFFQDPVVFRSLQARTGMIFAGSVALQFFDRTYYSGSDLDVYLRSDALVEVTAWLIGEGYVFEPYPKQSTNLQDAIEKIYALDGEHPLYLMRTICGVYTFVKPAASPSIPPLKVQCIVAKASPMNVIFSYHSTCVMNIVSFEKAYSLYPRASIVNHRSLVTCMEPSEGQPAALKKYSDRGFRIETIVGSYDPDFPLGDRYIGDCNCWTLNLDMSGVQTSFAVNEVSTPLTHDPVSATSWSLEVSPGDPHRLVDLVTDNGLHSEFLFYHYTAASWVPLYYARLMVEEQTGIDMRLRSEIPTHSRRFYDKEFTDYVITYYRNHNMRSKLTEELLHKSLFDSHRPFGSVPRVPAYLRSSV</sequence>
<dbReference type="OrthoDB" id="3041043at2759"/>
<evidence type="ECO:0000313" key="2">
    <source>
        <dbReference type="Proteomes" id="UP000292702"/>
    </source>
</evidence>
<name>A0A4V2MX43_9APHY</name>
<accession>A0A4V2MX43</accession>
<evidence type="ECO:0000313" key="1">
    <source>
        <dbReference type="EMBL" id="TCD68637.1"/>
    </source>
</evidence>
<reference evidence="1 2" key="1">
    <citation type="submission" date="2018-11" db="EMBL/GenBank/DDBJ databases">
        <title>Genome assembly of Steccherinum ochraceum LE-BIN_3174, the white-rot fungus of the Steccherinaceae family (The Residual Polyporoid clade, Polyporales, Basidiomycota).</title>
        <authorList>
            <person name="Fedorova T.V."/>
            <person name="Glazunova O.A."/>
            <person name="Landesman E.O."/>
            <person name="Moiseenko K.V."/>
            <person name="Psurtseva N.V."/>
            <person name="Savinova O.S."/>
            <person name="Shakhova N.V."/>
            <person name="Tyazhelova T.V."/>
            <person name="Vasina D.V."/>
        </authorList>
    </citation>
    <scope>NUCLEOTIDE SEQUENCE [LARGE SCALE GENOMIC DNA]</scope>
    <source>
        <strain evidence="1 2">LE-BIN_3174</strain>
    </source>
</reference>
<comment type="caution">
    <text evidence="1">The sequence shown here is derived from an EMBL/GenBank/DDBJ whole genome shotgun (WGS) entry which is preliminary data.</text>
</comment>
<organism evidence="1 2">
    <name type="scientific">Steccherinum ochraceum</name>
    <dbReference type="NCBI Taxonomy" id="92696"/>
    <lineage>
        <taxon>Eukaryota</taxon>
        <taxon>Fungi</taxon>
        <taxon>Dikarya</taxon>
        <taxon>Basidiomycota</taxon>
        <taxon>Agaricomycotina</taxon>
        <taxon>Agaricomycetes</taxon>
        <taxon>Polyporales</taxon>
        <taxon>Steccherinaceae</taxon>
        <taxon>Steccherinum</taxon>
    </lineage>
</organism>